<dbReference type="PANTHER" id="PTHR31885">
    <property type="entry name" value="GH04784P"/>
    <property type="match status" value="1"/>
</dbReference>
<evidence type="ECO:0008006" key="9">
    <source>
        <dbReference type="Google" id="ProtNLM"/>
    </source>
</evidence>
<feature type="transmembrane region" description="Helical" evidence="6">
    <location>
        <begin position="130"/>
        <end position="149"/>
    </location>
</feature>
<evidence type="ECO:0000313" key="8">
    <source>
        <dbReference type="Proteomes" id="UP000056905"/>
    </source>
</evidence>
<keyword evidence="3 6" id="KW-0812">Transmembrane</keyword>
<dbReference type="PANTHER" id="PTHR31885:SF6">
    <property type="entry name" value="GH04784P"/>
    <property type="match status" value="1"/>
</dbReference>
<protein>
    <recommendedName>
        <fullName evidence="9">Lysoplasmalogenase</fullName>
    </recommendedName>
</protein>
<proteinExistence type="inferred from homology"/>
<evidence type="ECO:0000256" key="1">
    <source>
        <dbReference type="ARBA" id="ARBA00004141"/>
    </source>
</evidence>
<evidence type="ECO:0000256" key="5">
    <source>
        <dbReference type="ARBA" id="ARBA00023136"/>
    </source>
</evidence>
<reference evidence="7 8" key="1">
    <citation type="submission" date="2015-10" db="EMBL/GenBank/DDBJ databases">
        <title>Conservation of the essential genome among Caulobacter and Brevundimonas species.</title>
        <authorList>
            <person name="Scott D."/>
            <person name="Ely B."/>
        </authorList>
    </citation>
    <scope>NUCLEOTIDE SEQUENCE [LARGE SCALE GENOMIC DNA]</scope>
    <source>
        <strain evidence="7 8">CB4</strain>
    </source>
</reference>
<keyword evidence="5 6" id="KW-0472">Membrane</keyword>
<sequence length="222" mass="23374">MLARWVLIASLIAGVSYVAAWDLGLPKAAELTWKGLGVSLLAVYAALKARELDGWLLVAVMALGALGDVLLGALGLTVGAIAFLAGHLVAIGLYLRNRRPTLSRSQLALAVVLVPATVTLAWLLPGDRAGAPGVAFYSLGLSLMAATAWTSRFHRFRVGIGAVMFVVSDLLIFARTGPLPDNFLTGLGVWGLYYFGQLLICVGVTEFLSSRTSAQRADPGPP</sequence>
<feature type="transmembrane region" description="Helical" evidence="6">
    <location>
        <begin position="107"/>
        <end position="124"/>
    </location>
</feature>
<comment type="subcellular location">
    <subcellularLocation>
        <location evidence="1">Membrane</location>
        <topology evidence="1">Multi-pass membrane protein</topology>
    </subcellularLocation>
</comment>
<dbReference type="GO" id="GO:0016787">
    <property type="term" value="F:hydrolase activity"/>
    <property type="evidence" value="ECO:0007669"/>
    <property type="project" value="TreeGrafter"/>
</dbReference>
<feature type="transmembrane region" description="Helical" evidence="6">
    <location>
        <begin position="156"/>
        <end position="175"/>
    </location>
</feature>
<dbReference type="KEGG" id="chq:AQ619_01635"/>
<dbReference type="OrthoDB" id="7390032at2"/>
<comment type="similarity">
    <text evidence="2">Belongs to the TMEM86 family.</text>
</comment>
<keyword evidence="4 6" id="KW-1133">Transmembrane helix</keyword>
<dbReference type="AlphaFoldDB" id="A0A0P0NVW7"/>
<evidence type="ECO:0000256" key="2">
    <source>
        <dbReference type="ARBA" id="ARBA00007375"/>
    </source>
</evidence>
<accession>A0A0P0NVW7</accession>
<feature type="transmembrane region" description="Helical" evidence="6">
    <location>
        <begin position="187"/>
        <end position="208"/>
    </location>
</feature>
<organism evidence="7 8">
    <name type="scientific">Caulobacter henricii</name>
    <dbReference type="NCBI Taxonomy" id="69395"/>
    <lineage>
        <taxon>Bacteria</taxon>
        <taxon>Pseudomonadati</taxon>
        <taxon>Pseudomonadota</taxon>
        <taxon>Alphaproteobacteria</taxon>
        <taxon>Caulobacterales</taxon>
        <taxon>Caulobacteraceae</taxon>
        <taxon>Caulobacter</taxon>
    </lineage>
</organism>
<gene>
    <name evidence="7" type="ORF">AQ619_01635</name>
</gene>
<dbReference type="STRING" id="69395.AQ619_01635"/>
<dbReference type="EMBL" id="CP013002">
    <property type="protein sequence ID" value="ALL12166.1"/>
    <property type="molecule type" value="Genomic_DNA"/>
</dbReference>
<dbReference type="InterPro" id="IPR012506">
    <property type="entry name" value="TMEM86B-like"/>
</dbReference>
<evidence type="ECO:0000256" key="4">
    <source>
        <dbReference type="ARBA" id="ARBA00022989"/>
    </source>
</evidence>
<evidence type="ECO:0000256" key="3">
    <source>
        <dbReference type="ARBA" id="ARBA00022692"/>
    </source>
</evidence>
<feature type="transmembrane region" description="Helical" evidence="6">
    <location>
        <begin position="77"/>
        <end position="95"/>
    </location>
</feature>
<evidence type="ECO:0000256" key="6">
    <source>
        <dbReference type="SAM" id="Phobius"/>
    </source>
</evidence>
<evidence type="ECO:0000313" key="7">
    <source>
        <dbReference type="EMBL" id="ALL12166.1"/>
    </source>
</evidence>
<keyword evidence="8" id="KW-1185">Reference proteome</keyword>
<dbReference type="Proteomes" id="UP000056905">
    <property type="component" value="Chromosome"/>
</dbReference>
<dbReference type="Pfam" id="PF07947">
    <property type="entry name" value="YhhN"/>
    <property type="match status" value="1"/>
</dbReference>
<dbReference type="GO" id="GO:0016020">
    <property type="term" value="C:membrane"/>
    <property type="evidence" value="ECO:0007669"/>
    <property type="project" value="UniProtKB-SubCell"/>
</dbReference>
<name>A0A0P0NVW7_9CAUL</name>